<dbReference type="PROSITE" id="PS51257">
    <property type="entry name" value="PROKAR_LIPOPROTEIN"/>
    <property type="match status" value="1"/>
</dbReference>
<dbReference type="Gene3D" id="2.40.50.100">
    <property type="match status" value="1"/>
</dbReference>
<dbReference type="Gene3D" id="2.40.420.20">
    <property type="match status" value="1"/>
</dbReference>
<comment type="caution">
    <text evidence="6">The sequence shown here is derived from an EMBL/GenBank/DDBJ whole genome shotgun (WGS) entry which is preliminary data.</text>
</comment>
<dbReference type="InterPro" id="IPR058625">
    <property type="entry name" value="MdtA-like_BSH"/>
</dbReference>
<organism evidence="6 7">
    <name type="scientific">Hymenobacter segetis</name>
    <dbReference type="NCBI Taxonomy" id="2025509"/>
    <lineage>
        <taxon>Bacteria</taxon>
        <taxon>Pseudomonadati</taxon>
        <taxon>Bacteroidota</taxon>
        <taxon>Cytophagia</taxon>
        <taxon>Cytophagales</taxon>
        <taxon>Hymenobacteraceae</taxon>
        <taxon>Hymenobacter</taxon>
    </lineage>
</organism>
<evidence type="ECO:0000313" key="6">
    <source>
        <dbReference type="EMBL" id="MEL5996884.1"/>
    </source>
</evidence>
<dbReference type="SUPFAM" id="SSF111369">
    <property type="entry name" value="HlyD-like secretion proteins"/>
    <property type="match status" value="1"/>
</dbReference>
<evidence type="ECO:0000313" key="7">
    <source>
        <dbReference type="Proteomes" id="UP001479606"/>
    </source>
</evidence>
<dbReference type="Pfam" id="PF25917">
    <property type="entry name" value="BSH_RND"/>
    <property type="match status" value="1"/>
</dbReference>
<accession>A0ABU9M1G5</accession>
<dbReference type="PANTHER" id="PTHR30469:SF15">
    <property type="entry name" value="HLYD FAMILY OF SECRETION PROTEINS"/>
    <property type="match status" value="1"/>
</dbReference>
<keyword evidence="2" id="KW-0175">Coiled coil</keyword>
<keyword evidence="7" id="KW-1185">Reference proteome</keyword>
<dbReference type="Gene3D" id="2.40.30.170">
    <property type="match status" value="1"/>
</dbReference>
<dbReference type="InterPro" id="IPR006143">
    <property type="entry name" value="RND_pump_MFP"/>
</dbReference>
<dbReference type="PANTHER" id="PTHR30469">
    <property type="entry name" value="MULTIDRUG RESISTANCE PROTEIN MDTA"/>
    <property type="match status" value="1"/>
</dbReference>
<feature type="domain" description="CusB-like beta-barrel" evidence="5">
    <location>
        <begin position="203"/>
        <end position="278"/>
    </location>
</feature>
<dbReference type="Pfam" id="PF25954">
    <property type="entry name" value="Beta-barrel_RND_2"/>
    <property type="match status" value="1"/>
</dbReference>
<feature type="chain" id="PRO_5046592092" evidence="3">
    <location>
        <begin position="28"/>
        <end position="368"/>
    </location>
</feature>
<evidence type="ECO:0000259" key="4">
    <source>
        <dbReference type="Pfam" id="PF25917"/>
    </source>
</evidence>
<feature type="domain" description="Multidrug resistance protein MdtA-like barrel-sandwich hybrid" evidence="4">
    <location>
        <begin position="75"/>
        <end position="187"/>
    </location>
</feature>
<proteinExistence type="inferred from homology"/>
<name>A0ABU9M1G5_9BACT</name>
<evidence type="ECO:0000256" key="2">
    <source>
        <dbReference type="SAM" id="Coils"/>
    </source>
</evidence>
<dbReference type="EMBL" id="JBCEVZ010000105">
    <property type="protein sequence ID" value="MEL5996884.1"/>
    <property type="molecule type" value="Genomic_DNA"/>
</dbReference>
<evidence type="ECO:0000256" key="1">
    <source>
        <dbReference type="ARBA" id="ARBA00009477"/>
    </source>
</evidence>
<dbReference type="InterPro" id="IPR058792">
    <property type="entry name" value="Beta-barrel_RND_2"/>
</dbReference>
<keyword evidence="3" id="KW-0732">Signal</keyword>
<dbReference type="Proteomes" id="UP001479606">
    <property type="component" value="Unassembled WGS sequence"/>
</dbReference>
<sequence length="368" mass="39368">MKTPGFSFHLLAAVVLAGTLLGSCKKAQPVATETVATDNIAVTLAPVQKQQLAQPITASGRLSSETEARLSFKTGGLVRRVLVKEGDYVQQGQLLAALDLTEISAQVAQAEQNQTKARRDLDRFSRLLADSAAPREAVENLRTAYAVTQEQARIARFNQQFSEIRAPVAGRIVRKLLNEGELAAPGTPVLFMNATTGNDTWILQAGVADKDWARLRVGDPATVRLDAYPGRDFTGRVKRLAAGADPASGTWQIDIQVQPETGAALASGLFARATLRPQQQATYHIIPAEALVEGEGENAFVFAPAASGGRVRKLPIRVAFVEGNQVYVRTGLDSVAQVVTKGAGFLTEYSTIQVQSVSPHAEPLTTSN</sequence>
<reference evidence="6 7" key="1">
    <citation type="journal article" date="2018" name="Arch. Microbiol.">
        <title>Hymenobacter segetis sp. nov., isolated from soil.</title>
        <authorList>
            <person name="Ten L.N."/>
            <person name="Lim S.J."/>
            <person name="Kim B.O."/>
            <person name="Kang I.K."/>
            <person name="Jung H.Y."/>
        </authorList>
    </citation>
    <scope>NUCLEOTIDE SEQUENCE [LARGE SCALE GENOMIC DNA]</scope>
    <source>
        <strain evidence="6 7">S7-3-11</strain>
    </source>
</reference>
<protein>
    <submittedName>
        <fullName evidence="6">Efflux RND transporter periplasmic adaptor subunit</fullName>
    </submittedName>
</protein>
<feature type="coiled-coil region" evidence="2">
    <location>
        <begin position="100"/>
        <end position="127"/>
    </location>
</feature>
<evidence type="ECO:0000256" key="3">
    <source>
        <dbReference type="SAM" id="SignalP"/>
    </source>
</evidence>
<dbReference type="NCBIfam" id="TIGR01730">
    <property type="entry name" value="RND_mfp"/>
    <property type="match status" value="1"/>
</dbReference>
<gene>
    <name evidence="6" type="ORF">AAFH49_21920</name>
</gene>
<evidence type="ECO:0000259" key="5">
    <source>
        <dbReference type="Pfam" id="PF25954"/>
    </source>
</evidence>
<comment type="similarity">
    <text evidence="1">Belongs to the membrane fusion protein (MFP) (TC 8.A.1) family.</text>
</comment>
<feature type="signal peptide" evidence="3">
    <location>
        <begin position="1"/>
        <end position="27"/>
    </location>
</feature>
<dbReference type="RefSeq" id="WP_342301576.1">
    <property type="nucleotide sequence ID" value="NZ_JBCEVZ010000105.1"/>
</dbReference>